<feature type="domain" description="HMA" evidence="2">
    <location>
        <begin position="2"/>
        <end position="68"/>
    </location>
</feature>
<dbReference type="PANTHER" id="PTHR46594">
    <property type="entry name" value="P-TYPE CATION-TRANSPORTING ATPASE"/>
    <property type="match status" value="1"/>
</dbReference>
<reference evidence="3 4" key="1">
    <citation type="submission" date="2015-03" db="EMBL/GenBank/DDBJ databases">
        <title>Genome sequencing of Methylobacterium variabile DSM 16961.</title>
        <authorList>
            <person name="Chaudhry V."/>
            <person name="Patil P.B."/>
        </authorList>
    </citation>
    <scope>NUCLEOTIDE SEQUENCE [LARGE SCALE GENOMIC DNA]</scope>
    <source>
        <strain evidence="3 4">DSM 16961</strain>
    </source>
</reference>
<dbReference type="PATRIC" id="fig|298794.3.peg.7678"/>
<evidence type="ECO:0000313" key="4">
    <source>
        <dbReference type="Proteomes" id="UP000035955"/>
    </source>
</evidence>
<dbReference type="PANTHER" id="PTHR46594:SF4">
    <property type="entry name" value="P-TYPE CATION-TRANSPORTING ATPASE"/>
    <property type="match status" value="1"/>
</dbReference>
<keyword evidence="4" id="KW-1185">Reference proteome</keyword>
<protein>
    <submittedName>
        <fullName evidence="3">Cation transporter</fullName>
    </submittedName>
</protein>
<evidence type="ECO:0000259" key="2">
    <source>
        <dbReference type="PROSITE" id="PS50846"/>
    </source>
</evidence>
<evidence type="ECO:0000256" key="1">
    <source>
        <dbReference type="ARBA" id="ARBA00022723"/>
    </source>
</evidence>
<dbReference type="FunFam" id="3.30.70.100:FF:000001">
    <property type="entry name" value="ATPase copper transporting beta"/>
    <property type="match status" value="1"/>
</dbReference>
<sequence>MKTVILKVEGLRCASCAASVGSLLDAHAGVRGADVSFEEGRARVLYDPATTSEDRLVEVVEKRGFRVVARNPA</sequence>
<dbReference type="RefSeq" id="WP_048442351.1">
    <property type="nucleotide sequence ID" value="NZ_LABY01000009.1"/>
</dbReference>
<dbReference type="PROSITE" id="PS01047">
    <property type="entry name" value="HMA_1"/>
    <property type="match status" value="1"/>
</dbReference>
<dbReference type="CDD" id="cd00371">
    <property type="entry name" value="HMA"/>
    <property type="match status" value="1"/>
</dbReference>
<dbReference type="SUPFAM" id="SSF55008">
    <property type="entry name" value="HMA, heavy metal-associated domain"/>
    <property type="match status" value="1"/>
</dbReference>
<dbReference type="InterPro" id="IPR017969">
    <property type="entry name" value="Heavy-metal-associated_CS"/>
</dbReference>
<dbReference type="InterPro" id="IPR006121">
    <property type="entry name" value="HMA_dom"/>
</dbReference>
<dbReference type="Gene3D" id="3.30.70.100">
    <property type="match status" value="1"/>
</dbReference>
<keyword evidence="1" id="KW-0479">Metal-binding</keyword>
<dbReference type="Proteomes" id="UP000035955">
    <property type="component" value="Unassembled WGS sequence"/>
</dbReference>
<dbReference type="PROSITE" id="PS50846">
    <property type="entry name" value="HMA_2"/>
    <property type="match status" value="1"/>
</dbReference>
<proteinExistence type="predicted"/>
<dbReference type="Pfam" id="PF00403">
    <property type="entry name" value="HMA"/>
    <property type="match status" value="1"/>
</dbReference>
<dbReference type="GO" id="GO:0046872">
    <property type="term" value="F:metal ion binding"/>
    <property type="evidence" value="ECO:0007669"/>
    <property type="project" value="UniProtKB-KW"/>
</dbReference>
<comment type="caution">
    <text evidence="3">The sequence shown here is derived from an EMBL/GenBank/DDBJ whole genome shotgun (WGS) entry which is preliminary data.</text>
</comment>
<accession>A0A0J6VUQ4</accession>
<dbReference type="EMBL" id="LABY01000009">
    <property type="protein sequence ID" value="KMO43006.1"/>
    <property type="molecule type" value="Genomic_DNA"/>
</dbReference>
<organism evidence="3 4">
    <name type="scientific">Methylobacterium variabile</name>
    <dbReference type="NCBI Taxonomy" id="298794"/>
    <lineage>
        <taxon>Bacteria</taxon>
        <taxon>Pseudomonadati</taxon>
        <taxon>Pseudomonadota</taxon>
        <taxon>Alphaproteobacteria</taxon>
        <taxon>Hyphomicrobiales</taxon>
        <taxon>Methylobacteriaceae</taxon>
        <taxon>Methylobacterium</taxon>
    </lineage>
</organism>
<name>A0A0J6VUQ4_9HYPH</name>
<dbReference type="InterPro" id="IPR036163">
    <property type="entry name" value="HMA_dom_sf"/>
</dbReference>
<gene>
    <name evidence="3" type="ORF">VQ02_01325</name>
</gene>
<dbReference type="OrthoDB" id="9814359at2"/>
<evidence type="ECO:0000313" key="3">
    <source>
        <dbReference type="EMBL" id="KMO43006.1"/>
    </source>
</evidence>
<dbReference type="AlphaFoldDB" id="A0A0J6VUQ4"/>